<name>A0ABR9FSM8_9GAMM</name>
<comment type="caution">
    <text evidence="2">The sequence shown here is derived from an EMBL/GenBank/DDBJ whole genome shotgun (WGS) entry which is preliminary data.</text>
</comment>
<organism evidence="2 3">
    <name type="scientific">Pseudoalteromonas prydzensis</name>
    <dbReference type="NCBI Taxonomy" id="182141"/>
    <lineage>
        <taxon>Bacteria</taxon>
        <taxon>Pseudomonadati</taxon>
        <taxon>Pseudomonadota</taxon>
        <taxon>Gammaproteobacteria</taxon>
        <taxon>Alteromonadales</taxon>
        <taxon>Pseudoalteromonadaceae</taxon>
        <taxon>Pseudoalteromonas</taxon>
    </lineage>
</organism>
<dbReference type="RefSeq" id="WP_192543143.1">
    <property type="nucleotide sequence ID" value="NZ_RRZA01000117.1"/>
</dbReference>
<keyword evidence="1" id="KW-0732">Signal</keyword>
<dbReference type="Proteomes" id="UP000707245">
    <property type="component" value="Unassembled WGS sequence"/>
</dbReference>
<feature type="chain" id="PRO_5045479627" evidence="1">
    <location>
        <begin position="22"/>
        <end position="721"/>
    </location>
</feature>
<feature type="signal peptide" evidence="1">
    <location>
        <begin position="1"/>
        <end position="21"/>
    </location>
</feature>
<gene>
    <name evidence="2" type="ORF">EI167_20830</name>
</gene>
<evidence type="ECO:0000313" key="3">
    <source>
        <dbReference type="Proteomes" id="UP000707245"/>
    </source>
</evidence>
<keyword evidence="3" id="KW-1185">Reference proteome</keyword>
<evidence type="ECO:0000256" key="1">
    <source>
        <dbReference type="SAM" id="SignalP"/>
    </source>
</evidence>
<accession>A0ABR9FSM8</accession>
<dbReference type="EMBL" id="RRZA01000117">
    <property type="protein sequence ID" value="MBE0459826.1"/>
    <property type="molecule type" value="Genomic_DNA"/>
</dbReference>
<protein>
    <submittedName>
        <fullName evidence="2">YjbH domain-containing protein</fullName>
    </submittedName>
</protein>
<dbReference type="Pfam" id="PF06082">
    <property type="entry name" value="YjbH"/>
    <property type="match status" value="2"/>
</dbReference>
<sequence>MPKLNTLFLSCAAALSLPIAADEIKHYQSFAGYTGLINTPNAETMDAGVVDMGYNNQLDLRGREYIDGHNFIASAGLFEGLEVSGQIASNSIHDNTFYSEGRGQIRDLSFNAKYQIPYIPKDWVSVAIGMKDIGGAANKYKTLYAVASKELWDFRFSAGVGSSDRATGQMDGAFAGIEWQPFKWFSVLTEYDSEAVNAAARLTIPKEWLYDIGEITLTSRFYSNTEFSEDTSNYWGINFTLPLSDEVGYQQPVKAAPDVLTSTANVSVATVTTNAVPSINAEAVKIQTRNDYTLPTVKPDAPTAAKVASNTEQQAALSPLNSQATNLQLALVEDGFENVNVAFNNNNQLFVKFENSIFNRNDIDALGLALGRVAELITLEGVEFSVQLNKYDLALLNVVGTVDNYKEFITNNITPDLLITQGAALEPSGLVWVGTTDANSPYFKPRLTIAPTISNTYATELGVFDYSVAIRADLEVPLWQGGGVILGGQVNVANSDDYAENKPFKNYRKETQFDRALFYQTFELPFGFYNQTQVGYIKDFYDYRGISNETAWLSEAGRHKVSFKFGSFQYQDYRGSRSYQMFNYQYNWVEQDITLHAQAGDFWYEDSGYKLESRFWFGDSYLAVFYEDSSAQKAGAAFSIPLSPRKDMAVTRFGQVRGTEAYRHSISTQVGKSHNRLVFNQLYAPSSTVGLDKTFFNQGRLSSDYVYKHLPRLKEVYLKYR</sequence>
<dbReference type="InterPro" id="IPR010344">
    <property type="entry name" value="YbjH"/>
</dbReference>
<evidence type="ECO:0000313" key="2">
    <source>
        <dbReference type="EMBL" id="MBE0459826.1"/>
    </source>
</evidence>
<proteinExistence type="predicted"/>
<reference evidence="2 3" key="1">
    <citation type="submission" date="2020-07" db="EMBL/GenBank/DDBJ databases">
        <title>Halophilic bacteria isolated from french cheeses.</title>
        <authorList>
            <person name="Kothe C.I."/>
            <person name="Farah-Kraiem B."/>
            <person name="Renault P."/>
            <person name="Dridi B."/>
        </authorList>
    </citation>
    <scope>NUCLEOTIDE SEQUENCE [LARGE SCALE GENOMIC DNA]</scope>
    <source>
        <strain evidence="2 3">FME14</strain>
    </source>
</reference>